<evidence type="ECO:0000256" key="2">
    <source>
        <dbReference type="ARBA" id="ARBA00022832"/>
    </source>
</evidence>
<evidence type="ECO:0000256" key="3">
    <source>
        <dbReference type="ARBA" id="ARBA00022946"/>
    </source>
</evidence>
<name>A0A917I7S2_9HYPH</name>
<evidence type="ECO:0000256" key="4">
    <source>
        <dbReference type="ARBA" id="ARBA00023098"/>
    </source>
</evidence>
<reference evidence="7" key="1">
    <citation type="journal article" date="2014" name="Int. J. Syst. Evol. Microbiol.">
        <title>Complete genome sequence of Corynebacterium casei LMG S-19264T (=DSM 44701T), isolated from a smear-ripened cheese.</title>
        <authorList>
            <consortium name="US DOE Joint Genome Institute (JGI-PGF)"/>
            <person name="Walter F."/>
            <person name="Albersmeier A."/>
            <person name="Kalinowski J."/>
            <person name="Ruckert C."/>
        </authorList>
    </citation>
    <scope>NUCLEOTIDE SEQUENCE</scope>
    <source>
        <strain evidence="7">CGMCC 1.12214</strain>
    </source>
</reference>
<protein>
    <recommendedName>
        <fullName evidence="6">Enoyl-CoA hydratase domain-containing protein 3, mitochondrial</fullName>
    </recommendedName>
</protein>
<keyword evidence="3" id="KW-0809">Transit peptide</keyword>
<dbReference type="InterPro" id="IPR052377">
    <property type="entry name" value="Mitochondrial_ECH-domain"/>
</dbReference>
<dbReference type="Pfam" id="PF00378">
    <property type="entry name" value="ECH_1"/>
    <property type="match status" value="1"/>
</dbReference>
<dbReference type="Gene3D" id="1.10.12.10">
    <property type="entry name" value="Lyase 2-enoyl-coa Hydratase, Chain A, domain 2"/>
    <property type="match status" value="1"/>
</dbReference>
<dbReference type="CDD" id="cd06558">
    <property type="entry name" value="crotonase-like"/>
    <property type="match status" value="1"/>
</dbReference>
<dbReference type="Gene3D" id="3.90.226.10">
    <property type="entry name" value="2-enoyl-CoA Hydratase, Chain A, domain 1"/>
    <property type="match status" value="1"/>
</dbReference>
<keyword evidence="8" id="KW-1185">Reference proteome</keyword>
<dbReference type="PANTHER" id="PTHR43602:SF1">
    <property type="entry name" value="ENOYL-COA HYDRATASE DOMAIN-CONTAINING PROTEIN 3, MITOCHONDRIAL"/>
    <property type="match status" value="1"/>
</dbReference>
<keyword evidence="2" id="KW-0276">Fatty acid metabolism</keyword>
<dbReference type="GO" id="GO:0006631">
    <property type="term" value="P:fatty acid metabolic process"/>
    <property type="evidence" value="ECO:0007669"/>
    <property type="project" value="UniProtKB-KW"/>
</dbReference>
<evidence type="ECO:0000256" key="5">
    <source>
        <dbReference type="ARBA" id="ARBA00037410"/>
    </source>
</evidence>
<reference evidence="7" key="2">
    <citation type="submission" date="2020-09" db="EMBL/GenBank/DDBJ databases">
        <authorList>
            <person name="Sun Q."/>
            <person name="Zhou Y."/>
        </authorList>
    </citation>
    <scope>NUCLEOTIDE SEQUENCE</scope>
    <source>
        <strain evidence="7">CGMCC 1.12214</strain>
    </source>
</reference>
<sequence length="277" mass="29412">MQVSETAQPAPDRGASASVLLRADKENVALLTLHRPEARNALSDALIDALSRELDAIAADRSIRAVIVASAPSSCFSSGHDLKEISARRSDPDRGRAYFEDLLGRCAAMMQKIVRLPQPVIAAVESLATAAGCQLVASCDLAVAGEDARFCTPGVHIGLFCSTPMVALSRNVAPKHAMEMLLTGETIAAADALRMGLVNRVVPAGHAVDAARRLAAVIASKSAPVLAVGKRAFYEQIEMGLEDAYAHASRVMAENMLARDAEEGIGAFLEKRTPRWE</sequence>
<dbReference type="GO" id="GO:0016836">
    <property type="term" value="F:hydro-lyase activity"/>
    <property type="evidence" value="ECO:0007669"/>
    <property type="project" value="TreeGrafter"/>
</dbReference>
<dbReference type="EMBL" id="BMES01000002">
    <property type="protein sequence ID" value="GGH21366.1"/>
    <property type="molecule type" value="Genomic_DNA"/>
</dbReference>
<dbReference type="Proteomes" id="UP000603912">
    <property type="component" value="Unassembled WGS sequence"/>
</dbReference>
<evidence type="ECO:0000256" key="6">
    <source>
        <dbReference type="ARBA" id="ARBA00040545"/>
    </source>
</evidence>
<comment type="function">
    <text evidence="5">May play a role in fatty acid biosynthesis and insulin sensitivity.</text>
</comment>
<keyword evidence="4" id="KW-0443">Lipid metabolism</keyword>
<comment type="caution">
    <text evidence="7">The sequence shown here is derived from an EMBL/GenBank/DDBJ whole genome shotgun (WGS) entry which is preliminary data.</text>
</comment>
<dbReference type="PANTHER" id="PTHR43602">
    <property type="match status" value="1"/>
</dbReference>
<gene>
    <name evidence="7" type="primary">fadB</name>
    <name evidence="7" type="ORF">GCM10007036_25590</name>
</gene>
<dbReference type="RefSeq" id="WP_188518146.1">
    <property type="nucleotide sequence ID" value="NZ_BMES01000002.1"/>
</dbReference>
<proteinExistence type="inferred from homology"/>
<dbReference type="AlphaFoldDB" id="A0A917I7S2"/>
<dbReference type="NCBIfam" id="NF006008">
    <property type="entry name" value="PRK08139.1"/>
    <property type="match status" value="1"/>
</dbReference>
<dbReference type="InterPro" id="IPR001753">
    <property type="entry name" value="Enoyl-CoA_hydra/iso"/>
</dbReference>
<comment type="similarity">
    <text evidence="1">Belongs to the enoyl-CoA hydratase/isomerase family.</text>
</comment>
<dbReference type="InterPro" id="IPR014748">
    <property type="entry name" value="Enoyl-CoA_hydra_C"/>
</dbReference>
<accession>A0A917I7S2</accession>
<evidence type="ECO:0000313" key="7">
    <source>
        <dbReference type="EMBL" id="GGH21366.1"/>
    </source>
</evidence>
<dbReference type="InterPro" id="IPR029045">
    <property type="entry name" value="ClpP/crotonase-like_dom_sf"/>
</dbReference>
<organism evidence="7 8">
    <name type="scientific">Alsobacter metallidurans</name>
    <dbReference type="NCBI Taxonomy" id="340221"/>
    <lineage>
        <taxon>Bacteria</taxon>
        <taxon>Pseudomonadati</taxon>
        <taxon>Pseudomonadota</taxon>
        <taxon>Alphaproteobacteria</taxon>
        <taxon>Hyphomicrobiales</taxon>
        <taxon>Alsobacteraceae</taxon>
        <taxon>Alsobacter</taxon>
    </lineage>
</organism>
<dbReference type="SUPFAM" id="SSF52096">
    <property type="entry name" value="ClpP/crotonase"/>
    <property type="match status" value="1"/>
</dbReference>
<evidence type="ECO:0000313" key="8">
    <source>
        <dbReference type="Proteomes" id="UP000603912"/>
    </source>
</evidence>
<evidence type="ECO:0000256" key="1">
    <source>
        <dbReference type="ARBA" id="ARBA00005254"/>
    </source>
</evidence>